<dbReference type="EMBL" id="NHSF01000059">
    <property type="protein sequence ID" value="MBK5930922.1"/>
    <property type="molecule type" value="Genomic_DNA"/>
</dbReference>
<dbReference type="InterPro" id="IPR007922">
    <property type="entry name" value="DciA-like"/>
</dbReference>
<dbReference type="RefSeq" id="WP_201245751.1">
    <property type="nucleotide sequence ID" value="NZ_NHSF01000059.1"/>
</dbReference>
<comment type="caution">
    <text evidence="2">The sequence shown here is derived from an EMBL/GenBank/DDBJ whole genome shotgun (WGS) entry which is preliminary data.</text>
</comment>
<evidence type="ECO:0008006" key="4">
    <source>
        <dbReference type="Google" id="ProtNLM"/>
    </source>
</evidence>
<organism evidence="2 3">
    <name type="scientific">Halochromatium salexigens</name>
    <name type="common">Chromatium salexigens</name>
    <dbReference type="NCBI Taxonomy" id="49447"/>
    <lineage>
        <taxon>Bacteria</taxon>
        <taxon>Pseudomonadati</taxon>
        <taxon>Pseudomonadota</taxon>
        <taxon>Gammaproteobacteria</taxon>
        <taxon>Chromatiales</taxon>
        <taxon>Chromatiaceae</taxon>
        <taxon>Halochromatium</taxon>
    </lineage>
</organism>
<reference evidence="2" key="2">
    <citation type="journal article" date="2020" name="Microorganisms">
        <title>Osmotic Adaptation and Compatible Solute Biosynthesis of Phototrophic Bacteria as Revealed from Genome Analyses.</title>
        <authorList>
            <person name="Imhoff J.F."/>
            <person name="Rahn T."/>
            <person name="Kunzel S."/>
            <person name="Keller A."/>
            <person name="Neulinger S.C."/>
        </authorList>
    </citation>
    <scope>NUCLEOTIDE SEQUENCE</scope>
    <source>
        <strain evidence="2">DSM 4395</strain>
    </source>
</reference>
<name>A0AAJ0UI27_HALSE</name>
<reference evidence="2" key="1">
    <citation type="submission" date="2017-05" db="EMBL/GenBank/DDBJ databases">
        <authorList>
            <person name="Imhoff J.F."/>
            <person name="Rahn T."/>
            <person name="Kuenzel S."/>
            <person name="Neulinger S.C."/>
        </authorList>
    </citation>
    <scope>NUCLEOTIDE SEQUENCE</scope>
    <source>
        <strain evidence="2">DSM 4395</strain>
    </source>
</reference>
<dbReference type="Pfam" id="PF05258">
    <property type="entry name" value="DciA"/>
    <property type="match status" value="1"/>
</dbReference>
<sequence>MPKPTSHVRRHLRASKPVAALLDEIERRERLLYEIRGHLPADSAMHCRQASLLAGELTLFVDSPVWVDRVRFLCSELIASLAPAGIEVETCRVRVSPQVALSMPRHPPPDSSPPAECVGNGSDRNEAGRSELSLALERLARTLERAPF</sequence>
<keyword evidence="3" id="KW-1185">Reference proteome</keyword>
<dbReference type="AlphaFoldDB" id="A0AAJ0UI27"/>
<proteinExistence type="predicted"/>
<protein>
    <recommendedName>
        <fullName evidence="4">DUF721 domain-containing protein</fullName>
    </recommendedName>
</protein>
<feature type="region of interest" description="Disordered" evidence="1">
    <location>
        <begin position="101"/>
        <end position="128"/>
    </location>
</feature>
<accession>A0AAJ0UI27</accession>
<evidence type="ECO:0000313" key="2">
    <source>
        <dbReference type="EMBL" id="MBK5930922.1"/>
    </source>
</evidence>
<dbReference type="Proteomes" id="UP001296967">
    <property type="component" value="Unassembled WGS sequence"/>
</dbReference>
<evidence type="ECO:0000256" key="1">
    <source>
        <dbReference type="SAM" id="MobiDB-lite"/>
    </source>
</evidence>
<gene>
    <name evidence="2" type="ORF">CCR82_10385</name>
</gene>
<evidence type="ECO:0000313" key="3">
    <source>
        <dbReference type="Proteomes" id="UP001296967"/>
    </source>
</evidence>